<organism evidence="2 3">
    <name type="scientific">Aspergillus keveii</name>
    <dbReference type="NCBI Taxonomy" id="714993"/>
    <lineage>
        <taxon>Eukaryota</taxon>
        <taxon>Fungi</taxon>
        <taxon>Dikarya</taxon>
        <taxon>Ascomycota</taxon>
        <taxon>Pezizomycotina</taxon>
        <taxon>Eurotiomycetes</taxon>
        <taxon>Eurotiomycetidae</taxon>
        <taxon>Eurotiales</taxon>
        <taxon>Aspergillaceae</taxon>
        <taxon>Aspergillus</taxon>
        <taxon>Aspergillus subgen. Nidulantes</taxon>
    </lineage>
</organism>
<accession>A0ABR4GNP7</accession>
<evidence type="ECO:0000313" key="3">
    <source>
        <dbReference type="Proteomes" id="UP001610563"/>
    </source>
</evidence>
<gene>
    <name evidence="2" type="ORF">BJX66DRAFT_291338</name>
</gene>
<sequence length="337" mass="38154">MESPRHPLNEPLRVPRIADEESQQQRPELVPGYHHGPPWYYTIPFSLWKIVALRQKGPLLGDFTFRRQIKAAQNRRTHTCVQPACESNKDVLEDTERPDQSSKETEKEERAAEHKRSIEALIKELEPMSSKNGSAVVLLCWGKKTSCSIMPVPVAHPEDEVATWTELNNAWYARRGGWRKKLPGFGIRSVEIVEVTMLGLKNPSNYLAQGEYIGMYKDDTMATDKEKLQLDIERSLPILRPRCDYECKTGMAKCDGDCSCSQCEPNWEAAEECPIMILRAAGRGLVFLETLPMMRLVFSNPALATSNNFLEQGISFAKSSLCITGTARGYRRSNFEA</sequence>
<protein>
    <submittedName>
        <fullName evidence="2">Uncharacterized protein</fullName>
    </submittedName>
</protein>
<dbReference type="EMBL" id="JBFTWV010000003">
    <property type="protein sequence ID" value="KAL2800690.1"/>
    <property type="molecule type" value="Genomic_DNA"/>
</dbReference>
<comment type="caution">
    <text evidence="2">The sequence shown here is derived from an EMBL/GenBank/DDBJ whole genome shotgun (WGS) entry which is preliminary data.</text>
</comment>
<proteinExistence type="predicted"/>
<reference evidence="2 3" key="1">
    <citation type="submission" date="2024-07" db="EMBL/GenBank/DDBJ databases">
        <title>Section-level genome sequencing and comparative genomics of Aspergillus sections Usti and Cavernicolus.</title>
        <authorList>
            <consortium name="Lawrence Berkeley National Laboratory"/>
            <person name="Nybo J.L."/>
            <person name="Vesth T.C."/>
            <person name="Theobald S."/>
            <person name="Frisvad J.C."/>
            <person name="Larsen T.O."/>
            <person name="Kjaerboelling I."/>
            <person name="Rothschild-Mancinelli K."/>
            <person name="Lyhne E.K."/>
            <person name="Kogle M.E."/>
            <person name="Barry K."/>
            <person name="Clum A."/>
            <person name="Na H."/>
            <person name="Ledsgaard L."/>
            <person name="Lin J."/>
            <person name="Lipzen A."/>
            <person name="Kuo A."/>
            <person name="Riley R."/>
            <person name="Mondo S."/>
            <person name="Labutti K."/>
            <person name="Haridas S."/>
            <person name="Pangalinan J."/>
            <person name="Salamov A.A."/>
            <person name="Simmons B.A."/>
            <person name="Magnuson J.K."/>
            <person name="Chen J."/>
            <person name="Drula E."/>
            <person name="Henrissat B."/>
            <person name="Wiebenga A."/>
            <person name="Lubbers R.J."/>
            <person name="Gomes A.C."/>
            <person name="Makela M.R."/>
            <person name="Stajich J."/>
            <person name="Grigoriev I.V."/>
            <person name="Mortensen U.H."/>
            <person name="De Vries R.P."/>
            <person name="Baker S.E."/>
            <person name="Andersen M.R."/>
        </authorList>
    </citation>
    <scope>NUCLEOTIDE SEQUENCE [LARGE SCALE GENOMIC DNA]</scope>
    <source>
        <strain evidence="2 3">CBS 209.92</strain>
    </source>
</reference>
<feature type="region of interest" description="Disordered" evidence="1">
    <location>
        <begin position="1"/>
        <end position="31"/>
    </location>
</feature>
<evidence type="ECO:0000313" key="2">
    <source>
        <dbReference type="EMBL" id="KAL2800690.1"/>
    </source>
</evidence>
<feature type="region of interest" description="Disordered" evidence="1">
    <location>
        <begin position="89"/>
        <end position="114"/>
    </location>
</feature>
<keyword evidence="3" id="KW-1185">Reference proteome</keyword>
<dbReference type="Proteomes" id="UP001610563">
    <property type="component" value="Unassembled WGS sequence"/>
</dbReference>
<evidence type="ECO:0000256" key="1">
    <source>
        <dbReference type="SAM" id="MobiDB-lite"/>
    </source>
</evidence>
<name>A0ABR4GNP7_9EURO</name>